<dbReference type="EMBL" id="BAAAYX010000020">
    <property type="protein sequence ID" value="GAA3715081.1"/>
    <property type="molecule type" value="Genomic_DNA"/>
</dbReference>
<comment type="caution">
    <text evidence="1">The sequence shown here is derived from an EMBL/GenBank/DDBJ whole genome shotgun (WGS) entry which is preliminary data.</text>
</comment>
<dbReference type="SUPFAM" id="SSF81301">
    <property type="entry name" value="Nucleotidyltransferase"/>
    <property type="match status" value="1"/>
</dbReference>
<protein>
    <recommendedName>
        <fullName evidence="3">Nucleotidyltransferase domain-containing protein</fullName>
    </recommendedName>
</protein>
<accession>A0ABP7E8Y7</accession>
<dbReference type="InterPro" id="IPR043519">
    <property type="entry name" value="NT_sf"/>
</dbReference>
<gene>
    <name evidence="1" type="ORF">GCM10022204_38010</name>
</gene>
<evidence type="ECO:0008006" key="3">
    <source>
        <dbReference type="Google" id="ProtNLM"/>
    </source>
</evidence>
<sequence length="261" mass="28078">MRDPREGVTADGLIVTGVDRRAVPTAFEPVLAAVRERLSVWPAVTSYLYGSVATGQARVGRSDVDVLTVGLPVEQATAIGLELTDRFAGLCREVAVAPAHPDDLQGDDDPAYGLRVFVRHYCVRLGGPDRSPGQESFPADARAARGFNGDIDRHLGRWRAAPAERDPVELGRRLARKTLLATAGLVSVLESTWTTDRELAVHHYGTHRPDLTGELGTLGAWCTGESSADRRSVHAVLAHGGVVQQVVDDFRVLVGLWPGPP</sequence>
<evidence type="ECO:0000313" key="1">
    <source>
        <dbReference type="EMBL" id="GAA3715081.1"/>
    </source>
</evidence>
<keyword evidence="2" id="KW-1185">Reference proteome</keyword>
<dbReference type="RefSeq" id="WP_344814034.1">
    <property type="nucleotide sequence ID" value="NZ_BAAAYX010000020.1"/>
</dbReference>
<dbReference type="Proteomes" id="UP001500051">
    <property type="component" value="Unassembled WGS sequence"/>
</dbReference>
<name>A0ABP7E8Y7_9ACTN</name>
<reference evidence="2" key="1">
    <citation type="journal article" date="2019" name="Int. J. Syst. Evol. Microbiol.">
        <title>The Global Catalogue of Microorganisms (GCM) 10K type strain sequencing project: providing services to taxonomists for standard genome sequencing and annotation.</title>
        <authorList>
            <consortium name="The Broad Institute Genomics Platform"/>
            <consortium name="The Broad Institute Genome Sequencing Center for Infectious Disease"/>
            <person name="Wu L."/>
            <person name="Ma J."/>
        </authorList>
    </citation>
    <scope>NUCLEOTIDE SEQUENCE [LARGE SCALE GENOMIC DNA]</scope>
    <source>
        <strain evidence="2">JCM 16548</strain>
    </source>
</reference>
<organism evidence="1 2">
    <name type="scientific">Microlunatus aurantiacus</name>
    <dbReference type="NCBI Taxonomy" id="446786"/>
    <lineage>
        <taxon>Bacteria</taxon>
        <taxon>Bacillati</taxon>
        <taxon>Actinomycetota</taxon>
        <taxon>Actinomycetes</taxon>
        <taxon>Propionibacteriales</taxon>
        <taxon>Propionibacteriaceae</taxon>
        <taxon>Microlunatus</taxon>
    </lineage>
</organism>
<evidence type="ECO:0000313" key="2">
    <source>
        <dbReference type="Proteomes" id="UP001500051"/>
    </source>
</evidence>
<proteinExistence type="predicted"/>